<dbReference type="SMART" id="SM01040">
    <property type="entry name" value="Bro-N"/>
    <property type="match status" value="1"/>
</dbReference>
<evidence type="ECO:0000313" key="2">
    <source>
        <dbReference type="EMBL" id="OKA29270.1"/>
    </source>
</evidence>
<dbReference type="InterPro" id="IPR003497">
    <property type="entry name" value="BRO_N_domain"/>
</dbReference>
<feature type="domain" description="Bro-N" evidence="1">
    <location>
        <begin position="153"/>
        <end position="234"/>
    </location>
</feature>
<dbReference type="EMBL" id="MPJD01000001">
    <property type="protein sequence ID" value="OKA29270.1"/>
    <property type="molecule type" value="Genomic_DNA"/>
</dbReference>
<organism evidence="2 3">
    <name type="scientific">Pseudomonas versuta</name>
    <dbReference type="NCBI Taxonomy" id="1788301"/>
    <lineage>
        <taxon>Bacteria</taxon>
        <taxon>Pseudomonadati</taxon>
        <taxon>Pseudomonadota</taxon>
        <taxon>Gammaproteobacteria</taxon>
        <taxon>Pseudomonadales</taxon>
        <taxon>Pseudomonadaceae</taxon>
        <taxon>Pseudomonas</taxon>
    </lineage>
</organism>
<dbReference type="Proteomes" id="UP000185990">
    <property type="component" value="Unassembled WGS sequence"/>
</dbReference>
<comment type="caution">
    <text evidence="2">The sequence shown here is derived from an EMBL/GenBank/DDBJ whole genome shotgun (WGS) entry which is preliminary data.</text>
</comment>
<gene>
    <name evidence="2" type="ORF">BOH74_00440</name>
</gene>
<dbReference type="Pfam" id="PF08346">
    <property type="entry name" value="AntA"/>
    <property type="match status" value="1"/>
</dbReference>
<sequence length="326" mass="36560">MGNATKGAPESNAVQHSHSVIPVFAGAIQNQATQMVDARALHAFLAVGKRFPSWITERITEYGFVQNTDFLTVHTLSVPKSGSSKARPQKCIDYHLTLDMAKELSMVEKNEKGREARRYFIEVEREFFTHQNKAPVVSNGCAQTVQRAFQGRTITFALIDGAPWASAAHISSALNMSSSDRLVRPLPIHQKRRIQRSPNASLWMIDETAALHAADYCRTEQAEPYREWLEEVFRNMRTTAAIPVADVHPSSNVEQQVRKTLSMTRFLCSFDFEGKIHLHEVGSNALVIQPERLANYIADPEGAPRGTLGDILEAVGRRMKRYVENT</sequence>
<protein>
    <recommendedName>
        <fullName evidence="1">Bro-N domain-containing protein</fullName>
    </recommendedName>
</protein>
<dbReference type="PANTHER" id="PTHR36180:SF1">
    <property type="entry name" value="ANTA_ANTB ANTIREPRESSOR DOMAIN-CONTAINING PROTEIN"/>
    <property type="match status" value="1"/>
</dbReference>
<dbReference type="InterPro" id="IPR013557">
    <property type="entry name" value="AntA/B_antirep"/>
</dbReference>
<evidence type="ECO:0000313" key="3">
    <source>
        <dbReference type="Proteomes" id="UP000185990"/>
    </source>
</evidence>
<dbReference type="PANTHER" id="PTHR36180">
    <property type="entry name" value="DNA-BINDING PROTEIN-RELATED-RELATED"/>
    <property type="match status" value="1"/>
</dbReference>
<reference evidence="2 3" key="1">
    <citation type="submission" date="2016-11" db="EMBL/GenBank/DDBJ databases">
        <title>Draft genome of Pseudomonas versuta A4R1.12.</title>
        <authorList>
            <person name="See-Too W.-S."/>
        </authorList>
    </citation>
    <scope>NUCLEOTIDE SEQUENCE [LARGE SCALE GENOMIC DNA]</scope>
    <source>
        <strain evidence="2 3">A4R1.12</strain>
    </source>
</reference>
<name>A0A853ZX80_9PSED</name>
<accession>A0A853ZX80</accession>
<dbReference type="AlphaFoldDB" id="A0A853ZX80"/>
<evidence type="ECO:0000259" key="1">
    <source>
        <dbReference type="SMART" id="SM01040"/>
    </source>
</evidence>
<dbReference type="RefSeq" id="WP_073508687.1">
    <property type="nucleotide sequence ID" value="NZ_MPJD01000001.1"/>
</dbReference>
<proteinExistence type="predicted"/>